<dbReference type="EMBL" id="CP074132">
    <property type="protein sequence ID" value="QUX26914.1"/>
    <property type="molecule type" value="Genomic_DNA"/>
</dbReference>
<evidence type="ECO:0000256" key="1">
    <source>
        <dbReference type="SAM" id="MobiDB-lite"/>
    </source>
</evidence>
<protein>
    <submittedName>
        <fullName evidence="2">Uncharacterized protein</fullName>
    </submittedName>
</protein>
<evidence type="ECO:0000313" key="3">
    <source>
        <dbReference type="Proteomes" id="UP000678016"/>
    </source>
</evidence>
<reference evidence="3" key="1">
    <citation type="submission" date="2021-05" db="EMBL/GenBank/DDBJ databases">
        <title>Direct Submission.</title>
        <authorList>
            <person name="Li K."/>
            <person name="Gao J."/>
        </authorList>
    </citation>
    <scope>NUCLEOTIDE SEQUENCE [LARGE SCALE GENOMIC DNA]</scope>
    <source>
        <strain evidence="3">HDS12</strain>
    </source>
</reference>
<feature type="region of interest" description="Disordered" evidence="1">
    <location>
        <begin position="53"/>
        <end position="73"/>
    </location>
</feature>
<dbReference type="Proteomes" id="UP000678016">
    <property type="component" value="Chromosome"/>
</dbReference>
<sequence length="73" mass="7912">MAQRHSDDPSLRHALLASIRTITLDPVRPAPDLLEDLLSGIEGCATLFHEHAGPLDETFGGPIELPETDPDND</sequence>
<keyword evidence="3" id="KW-1185">Reference proteome</keyword>
<organism evidence="2 3">
    <name type="scientific">Nocardiopsis akebiae</name>
    <dbReference type="NCBI Taxonomy" id="2831968"/>
    <lineage>
        <taxon>Bacteria</taxon>
        <taxon>Bacillati</taxon>
        <taxon>Actinomycetota</taxon>
        <taxon>Actinomycetes</taxon>
        <taxon>Streptosporangiales</taxon>
        <taxon>Nocardiopsidaceae</taxon>
        <taxon>Nocardiopsis</taxon>
    </lineage>
</organism>
<gene>
    <name evidence="2" type="ORF">KGD83_16245</name>
</gene>
<name>A0ABX8BXK1_9ACTN</name>
<accession>A0ABX8BXK1</accession>
<evidence type="ECO:0000313" key="2">
    <source>
        <dbReference type="EMBL" id="QUX26914.1"/>
    </source>
</evidence>
<dbReference type="RefSeq" id="WP_212640004.1">
    <property type="nucleotide sequence ID" value="NZ_CP074132.1"/>
</dbReference>
<proteinExistence type="predicted"/>